<dbReference type="Proteomes" id="UP000006201">
    <property type="component" value="Unassembled WGS sequence"/>
</dbReference>
<dbReference type="EMBL" id="AAOH01000002">
    <property type="protein sequence ID" value="EAR29687.1"/>
    <property type="molecule type" value="Genomic_DNA"/>
</dbReference>
<comment type="caution">
    <text evidence="1">The sequence shown here is derived from an EMBL/GenBank/DDBJ whole genome shotgun (WGS) entry which is preliminary data.</text>
</comment>
<dbReference type="HOGENOM" id="CLU_3315689_0_0_6"/>
<dbReference type="AlphaFoldDB" id="A4C6T3"/>
<sequence>MNVVYFKLNENAPSHLTKCSTFCNQNIKQIVAIKTQAPN</sequence>
<evidence type="ECO:0000313" key="1">
    <source>
        <dbReference type="EMBL" id="EAR29687.1"/>
    </source>
</evidence>
<protein>
    <submittedName>
        <fullName evidence="1">Uncharacterized protein</fullName>
    </submittedName>
</protein>
<reference evidence="1 2" key="1">
    <citation type="submission" date="2006-02" db="EMBL/GenBank/DDBJ databases">
        <authorList>
            <person name="Moran M.A."/>
            <person name="Kjelleberg S."/>
            <person name="Egan S."/>
            <person name="Saunders N."/>
            <person name="Thomas T."/>
            <person name="Ferriera S."/>
            <person name="Johnson J."/>
            <person name="Kravitz S."/>
            <person name="Halpern A."/>
            <person name="Remington K."/>
            <person name="Beeson K."/>
            <person name="Tran B."/>
            <person name="Rogers Y.-H."/>
            <person name="Friedman R."/>
            <person name="Venter J.C."/>
        </authorList>
    </citation>
    <scope>NUCLEOTIDE SEQUENCE [LARGE SCALE GENOMIC DNA]</scope>
    <source>
        <strain evidence="1 2">D2</strain>
    </source>
</reference>
<proteinExistence type="predicted"/>
<organism evidence="1 2">
    <name type="scientific">Pseudoalteromonas tunicata D2</name>
    <dbReference type="NCBI Taxonomy" id="87626"/>
    <lineage>
        <taxon>Bacteria</taxon>
        <taxon>Pseudomonadati</taxon>
        <taxon>Pseudomonadota</taxon>
        <taxon>Gammaproteobacteria</taxon>
        <taxon>Alteromonadales</taxon>
        <taxon>Pseudoalteromonadaceae</taxon>
        <taxon>Pseudoalteromonas</taxon>
    </lineage>
</organism>
<name>A4C6T3_9GAMM</name>
<keyword evidence="2" id="KW-1185">Reference proteome</keyword>
<evidence type="ECO:0000313" key="2">
    <source>
        <dbReference type="Proteomes" id="UP000006201"/>
    </source>
</evidence>
<accession>A4C6T3</accession>
<gene>
    <name evidence="1" type="ORF">PTD2_12744</name>
</gene>